<dbReference type="OrthoDB" id="7812506at2"/>
<dbReference type="PANTHER" id="PTHR35936:SF17">
    <property type="entry name" value="ARGININE-BINDING EXTRACELLULAR PROTEIN ARTP"/>
    <property type="match status" value="1"/>
</dbReference>
<reference evidence="3 4" key="1">
    <citation type="submission" date="2017-02" db="EMBL/GenBank/DDBJ databases">
        <title>Ketogulonicigenium robustum SPU B003 Genome sequencing and assembly.</title>
        <authorList>
            <person name="Li Y."/>
            <person name="Liu L."/>
            <person name="Wang C."/>
            <person name="Zhang M."/>
            <person name="Zhang T."/>
            <person name="Zhang Y."/>
        </authorList>
    </citation>
    <scope>NUCLEOTIDE SEQUENCE [LARGE SCALE GENOMIC DNA]</scope>
    <source>
        <strain evidence="3 4">SPU_B003</strain>
    </source>
</reference>
<dbReference type="RefSeq" id="WP_085786975.1">
    <property type="nucleotide sequence ID" value="NZ_CP019937.1"/>
</dbReference>
<dbReference type="EMBL" id="CP019937">
    <property type="protein sequence ID" value="ARO15603.1"/>
    <property type="molecule type" value="Genomic_DNA"/>
</dbReference>
<evidence type="ECO:0000256" key="1">
    <source>
        <dbReference type="ARBA" id="ARBA00022729"/>
    </source>
</evidence>
<dbReference type="InterPro" id="IPR001638">
    <property type="entry name" value="Solute-binding_3/MltF_N"/>
</dbReference>
<dbReference type="Proteomes" id="UP000242447">
    <property type="component" value="Chromosome"/>
</dbReference>
<dbReference type="SMART" id="SM00062">
    <property type="entry name" value="PBPb"/>
    <property type="match status" value="1"/>
</dbReference>
<dbReference type="STRING" id="92947.BVG79_02263"/>
<dbReference type="KEGG" id="kro:BVG79_02263"/>
<dbReference type="AlphaFoldDB" id="A0A1W6P2E7"/>
<name>A0A1W6P2E7_9RHOB</name>
<accession>A0A1W6P2E7</accession>
<organism evidence="3 4">
    <name type="scientific">Ketogulonicigenium robustum</name>
    <dbReference type="NCBI Taxonomy" id="92947"/>
    <lineage>
        <taxon>Bacteria</taxon>
        <taxon>Pseudomonadati</taxon>
        <taxon>Pseudomonadota</taxon>
        <taxon>Alphaproteobacteria</taxon>
        <taxon>Rhodobacterales</taxon>
        <taxon>Roseobacteraceae</taxon>
        <taxon>Ketogulonicigenium</taxon>
    </lineage>
</organism>
<proteinExistence type="predicted"/>
<dbReference type="Gene3D" id="3.40.190.10">
    <property type="entry name" value="Periplasmic binding protein-like II"/>
    <property type="match status" value="2"/>
</dbReference>
<gene>
    <name evidence="3" type="ORF">BVG79_02263</name>
</gene>
<dbReference type="Pfam" id="PF00497">
    <property type="entry name" value="SBP_bac_3"/>
    <property type="match status" value="1"/>
</dbReference>
<evidence type="ECO:0000313" key="4">
    <source>
        <dbReference type="Proteomes" id="UP000242447"/>
    </source>
</evidence>
<sequence>MAPARKRAWTGYIPLALCFAVLFGVSFLPPDTSLSQINAAGRISVCVPQSAPPMVTGQAANPGFDIELLNEIARRAGWSIAYSRNAAMTRDINPRSWHINRAQCQIVAGGVVLSDTTRSYMDTSAGYLQAGWAMISKAGTPAPERGAQAGFLAGLSGLNRITLGQHLRAIGISPVVVNNATDLKRGLDDGRYAYAITDAFTAQANFSEDDGYDMGWVPEDDEHFALGFGFWKGDTTLRQHVEGLLGDIKADGTFAALAEKYDLDPAFFCGAEHNC</sequence>
<dbReference type="PANTHER" id="PTHR35936">
    <property type="entry name" value="MEMBRANE-BOUND LYTIC MUREIN TRANSGLYCOSYLASE F"/>
    <property type="match status" value="1"/>
</dbReference>
<protein>
    <submittedName>
        <fullName evidence="3">Extracellular solute-binding protein</fullName>
    </submittedName>
</protein>
<keyword evidence="1" id="KW-0732">Signal</keyword>
<evidence type="ECO:0000259" key="2">
    <source>
        <dbReference type="SMART" id="SM00062"/>
    </source>
</evidence>
<dbReference type="SUPFAM" id="SSF53850">
    <property type="entry name" value="Periplasmic binding protein-like II"/>
    <property type="match status" value="1"/>
</dbReference>
<evidence type="ECO:0000313" key="3">
    <source>
        <dbReference type="EMBL" id="ARO15603.1"/>
    </source>
</evidence>
<keyword evidence="4" id="KW-1185">Reference proteome</keyword>
<feature type="domain" description="Solute-binding protein family 3/N-terminal" evidence="2">
    <location>
        <begin position="42"/>
        <end position="265"/>
    </location>
</feature>